<organism evidence="1 2">
    <name type="scientific">Sphingobacterium litopenaei</name>
    <dbReference type="NCBI Taxonomy" id="2763500"/>
    <lineage>
        <taxon>Bacteria</taxon>
        <taxon>Pseudomonadati</taxon>
        <taxon>Bacteroidota</taxon>
        <taxon>Sphingobacteriia</taxon>
        <taxon>Sphingobacteriales</taxon>
        <taxon>Sphingobacteriaceae</taxon>
        <taxon>Sphingobacterium</taxon>
    </lineage>
</organism>
<dbReference type="Pfam" id="PF03415">
    <property type="entry name" value="Peptidase_C11"/>
    <property type="match status" value="1"/>
</dbReference>
<gene>
    <name evidence="1" type="ORF">H8B04_04970</name>
</gene>
<evidence type="ECO:0000313" key="1">
    <source>
        <dbReference type="EMBL" id="MBD1428919.1"/>
    </source>
</evidence>
<comment type="caution">
    <text evidence="1">The sequence shown here is derived from an EMBL/GenBank/DDBJ whole genome shotgun (WGS) entry which is preliminary data.</text>
</comment>
<protein>
    <submittedName>
        <fullName evidence="1">Clostripain</fullName>
    </submittedName>
</protein>
<dbReference type="PANTHER" id="PTHR37835:SF1">
    <property type="entry name" value="ALPHA-CLOSTRIPAIN"/>
    <property type="match status" value="1"/>
</dbReference>
<accession>A0ABR7YC85</accession>
<proteinExistence type="predicted"/>
<dbReference type="Proteomes" id="UP000651271">
    <property type="component" value="Unassembled WGS sequence"/>
</dbReference>
<dbReference type="PANTHER" id="PTHR37835">
    <property type="entry name" value="ALPHA-CLOSTRIPAIN"/>
    <property type="match status" value="1"/>
</dbReference>
<dbReference type="InterPro" id="IPR005077">
    <property type="entry name" value="Peptidase_C11"/>
</dbReference>
<dbReference type="EMBL" id="JACOIJ010000006">
    <property type="protein sequence ID" value="MBD1428919.1"/>
    <property type="molecule type" value="Genomic_DNA"/>
</dbReference>
<name>A0ABR7YC85_9SPHI</name>
<reference evidence="1 2" key="1">
    <citation type="submission" date="2020-08" db="EMBL/GenBank/DDBJ databases">
        <title>Sphingobacterium sp. DN04309 isolated from aquaculture water.</title>
        <authorList>
            <person name="Zhang M."/>
        </authorList>
    </citation>
    <scope>NUCLEOTIDE SEQUENCE [LARGE SCALE GENOMIC DNA]</scope>
    <source>
        <strain evidence="1 2">DN04309</strain>
    </source>
</reference>
<dbReference type="PROSITE" id="PS51257">
    <property type="entry name" value="PROKAR_LIPOPROTEIN"/>
    <property type="match status" value="1"/>
</dbReference>
<keyword evidence="2" id="KW-1185">Reference proteome</keyword>
<dbReference type="RefSeq" id="WP_190301648.1">
    <property type="nucleotide sequence ID" value="NZ_JACOIJ010000006.1"/>
</dbReference>
<evidence type="ECO:0000313" key="2">
    <source>
        <dbReference type="Proteomes" id="UP000651271"/>
    </source>
</evidence>
<dbReference type="Gene3D" id="3.40.50.11970">
    <property type="match status" value="1"/>
</dbReference>
<sequence length="374" mass="42228">MKLFQSYYSTIIIIALFIGCKPNSSSPDKEKPFRTVLVYIAANNNLSLDANNNIDQIKENIGEVNGNLLVYAKLPGSNAALYEISKKEGKRKIKDYSNHNSSDPTILRQVITEVKENYEAKSYGLILWSHGTGWIPANVGPIKLKSFGNDGGDEMDIKELSSALPTNHFDFILFDACSMASLEVLYEIKDKAKYFIASPGEVISNGMPYNKIVNNLFEEGTQAYSNIAQKYYEHYNALSGNFQSATVSVVDASKLEAIANITKQVLTAQNPIHEDFNRDEIQRMDFDRFSNPLIAFDFLDFIETNYNNQNVASLKSAINQAVIYKANTAKFNGYIINKYCGLTCYIPNIENEERVHDYYRSLKWYLASGFNKLL</sequence>